<evidence type="ECO:0000313" key="12">
    <source>
        <dbReference type="Proteomes" id="UP001234495"/>
    </source>
</evidence>
<name>A0ABT9ZJJ9_9BACI</name>
<keyword evidence="12" id="KW-1185">Reference proteome</keyword>
<keyword evidence="7 10" id="KW-0472">Membrane</keyword>
<evidence type="ECO:0000256" key="7">
    <source>
        <dbReference type="ARBA" id="ARBA00023136"/>
    </source>
</evidence>
<reference evidence="11 12" key="1">
    <citation type="submission" date="2023-07" db="EMBL/GenBank/DDBJ databases">
        <title>Genomic Encyclopedia of Type Strains, Phase IV (KMG-IV): sequencing the most valuable type-strain genomes for metagenomic binning, comparative biology and taxonomic classification.</title>
        <authorList>
            <person name="Goeker M."/>
        </authorList>
    </citation>
    <scope>NUCLEOTIDE SEQUENCE [LARGE SCALE GENOMIC DNA]</scope>
    <source>
        <strain evidence="11 12">DSM 29005</strain>
    </source>
</reference>
<organism evidence="11 12">
    <name type="scientific">Metabacillus malikii</name>
    <dbReference type="NCBI Taxonomy" id="1504265"/>
    <lineage>
        <taxon>Bacteria</taxon>
        <taxon>Bacillati</taxon>
        <taxon>Bacillota</taxon>
        <taxon>Bacilli</taxon>
        <taxon>Bacillales</taxon>
        <taxon>Bacillaceae</taxon>
        <taxon>Metabacillus</taxon>
    </lineage>
</organism>
<comment type="subcellular location">
    <subcellularLocation>
        <location evidence="1">Cell membrane</location>
        <topology evidence="1">Single-pass membrane protein</topology>
    </subcellularLocation>
    <subcellularLocation>
        <location evidence="2">Cell surface</location>
    </subcellularLocation>
</comment>
<evidence type="ECO:0000256" key="4">
    <source>
        <dbReference type="ARBA" id="ARBA00022481"/>
    </source>
</evidence>
<evidence type="ECO:0000256" key="10">
    <source>
        <dbReference type="PIRNR" id="PIRNR029928"/>
    </source>
</evidence>
<dbReference type="Proteomes" id="UP001234495">
    <property type="component" value="Unassembled WGS sequence"/>
</dbReference>
<dbReference type="PIRSF" id="PIRSF029928">
    <property type="entry name" value="Late_competence_ComGC"/>
    <property type="match status" value="1"/>
</dbReference>
<evidence type="ECO:0000313" key="11">
    <source>
        <dbReference type="EMBL" id="MDQ0231966.1"/>
    </source>
</evidence>
<evidence type="ECO:0000256" key="3">
    <source>
        <dbReference type="ARBA" id="ARBA00022475"/>
    </source>
</evidence>
<evidence type="ECO:0000256" key="6">
    <source>
        <dbReference type="ARBA" id="ARBA00022989"/>
    </source>
</evidence>
<dbReference type="SUPFAM" id="SSF54523">
    <property type="entry name" value="Pili subunits"/>
    <property type="match status" value="1"/>
</dbReference>
<keyword evidence="3 10" id="KW-1003">Cell membrane</keyword>
<comment type="function">
    <text evidence="10">Required for transformation and DNA binding.</text>
</comment>
<keyword evidence="6 10" id="KW-1133">Transmembrane helix</keyword>
<evidence type="ECO:0000256" key="1">
    <source>
        <dbReference type="ARBA" id="ARBA00004162"/>
    </source>
</evidence>
<sequence>MKKLQNQKGFTLIEMLIVLLVITVLLLITIPNVTKHNSSIQKKGCEGLVNMVQAQVTAFKIDHNKTPTIDDLMREGYLKGSEPPVCPNGSKVNITASGEVTATNSE</sequence>
<dbReference type="Pfam" id="PF07963">
    <property type="entry name" value="N_methyl"/>
    <property type="match status" value="1"/>
</dbReference>
<dbReference type="InterPro" id="IPR045584">
    <property type="entry name" value="Pilin-like"/>
</dbReference>
<accession>A0ABT9ZJJ9</accession>
<dbReference type="InterPro" id="IPR016940">
    <property type="entry name" value="ComGC"/>
</dbReference>
<dbReference type="NCBIfam" id="NF040999">
    <property type="entry name" value="pilin_ComGC"/>
    <property type="match status" value="1"/>
</dbReference>
<dbReference type="NCBIfam" id="TIGR02532">
    <property type="entry name" value="IV_pilin_GFxxxE"/>
    <property type="match status" value="1"/>
</dbReference>
<protein>
    <recommendedName>
        <fullName evidence="10">ComG operon protein 3</fullName>
    </recommendedName>
</protein>
<evidence type="ECO:0000256" key="8">
    <source>
        <dbReference type="ARBA" id="ARBA00023287"/>
    </source>
</evidence>
<dbReference type="RefSeq" id="WP_307343799.1">
    <property type="nucleotide sequence ID" value="NZ_JAUSUD010000016.1"/>
</dbReference>
<keyword evidence="8 10" id="KW-0178">Competence</keyword>
<evidence type="ECO:0000256" key="9">
    <source>
        <dbReference type="ARBA" id="ARBA00043982"/>
    </source>
</evidence>
<feature type="transmembrane region" description="Helical" evidence="10">
    <location>
        <begin position="12"/>
        <end position="33"/>
    </location>
</feature>
<keyword evidence="5 10" id="KW-0812">Transmembrane</keyword>
<dbReference type="PROSITE" id="PS00409">
    <property type="entry name" value="PROKAR_NTER_METHYL"/>
    <property type="match status" value="1"/>
</dbReference>
<keyword evidence="4" id="KW-0488">Methylation</keyword>
<dbReference type="EMBL" id="JAUSUD010000016">
    <property type="protein sequence ID" value="MDQ0231966.1"/>
    <property type="molecule type" value="Genomic_DNA"/>
</dbReference>
<dbReference type="InterPro" id="IPR012902">
    <property type="entry name" value="N_methyl_site"/>
</dbReference>
<evidence type="ECO:0000256" key="2">
    <source>
        <dbReference type="ARBA" id="ARBA00004241"/>
    </source>
</evidence>
<keyword evidence="10" id="KW-0813">Transport</keyword>
<evidence type="ECO:0000256" key="5">
    <source>
        <dbReference type="ARBA" id="ARBA00022692"/>
    </source>
</evidence>
<dbReference type="Gene3D" id="3.30.700.10">
    <property type="entry name" value="Glycoprotein, Type 4 Pilin"/>
    <property type="match status" value="1"/>
</dbReference>
<comment type="similarity">
    <text evidence="9 10">Belongs to the ComGC family.</text>
</comment>
<proteinExistence type="inferred from homology"/>
<comment type="subunit">
    <text evidence="10">Homodimer.</text>
</comment>
<comment type="caution">
    <text evidence="11">The sequence shown here is derived from an EMBL/GenBank/DDBJ whole genome shotgun (WGS) entry which is preliminary data.</text>
</comment>
<gene>
    <name evidence="11" type="ORF">J2S19_003251</name>
</gene>